<evidence type="ECO:0000313" key="2">
    <source>
        <dbReference type="EMBL" id="PWJ53738.1"/>
    </source>
</evidence>
<proteinExistence type="predicted"/>
<dbReference type="Pfam" id="PF18990">
    <property type="entry name" value="DUF5723"/>
    <property type="match status" value="1"/>
</dbReference>
<dbReference type="InterPro" id="IPR043781">
    <property type="entry name" value="DUF5723"/>
</dbReference>
<reference evidence="2 3" key="1">
    <citation type="submission" date="2018-03" db="EMBL/GenBank/DDBJ databases">
        <title>Genomic Encyclopedia of Archaeal and Bacterial Type Strains, Phase II (KMG-II): from individual species to whole genera.</title>
        <authorList>
            <person name="Goeker M."/>
        </authorList>
    </citation>
    <scope>NUCLEOTIDE SEQUENCE [LARGE SCALE GENOMIC DNA]</scope>
    <source>
        <strain evidence="2 3">DSM 100346</strain>
    </source>
</reference>
<evidence type="ECO:0000313" key="3">
    <source>
        <dbReference type="Proteomes" id="UP000245880"/>
    </source>
</evidence>
<keyword evidence="3" id="KW-1185">Reference proteome</keyword>
<feature type="domain" description="DUF5723" evidence="1">
    <location>
        <begin position="68"/>
        <end position="460"/>
    </location>
</feature>
<comment type="caution">
    <text evidence="2">The sequence shown here is derived from an EMBL/GenBank/DDBJ whole genome shotgun (WGS) entry which is preliminary data.</text>
</comment>
<dbReference type="Proteomes" id="UP000245880">
    <property type="component" value="Unassembled WGS sequence"/>
</dbReference>
<gene>
    <name evidence="2" type="ORF">CLV98_12110</name>
</gene>
<accession>A0A316A949</accession>
<dbReference type="EMBL" id="QGDT01000021">
    <property type="protein sequence ID" value="PWJ53738.1"/>
    <property type="molecule type" value="Genomic_DNA"/>
</dbReference>
<sequence>MSRLSIMNKANLFGIKNRNLKIKHLGACMVGILLALPTLAQDIPGLQQSNYGGLYRTTYNPSVLGGSKQKFQINILSLGGSITNRYFRYIGKNSLLTPLLTPHSTKEIYGRSRTMGSISQGKELFLASEIRWPSVLYAIDKYQSVALQFRSRGVVQGLQVPEAIQNLYNHRLDTGQAPNESGSWGDLGLAEHSFSEIAFSYGVQVLDLEAHKLRLGATVKRIVGARTAYVRGNIDNYEVREKSTPYGTSELVINQFTYESGYSAPTNGLRVGDLFDGDQYGKGWGIDLGFTYELGNYWVNEKEKFDESPTYILRLAASVTDVGTVHYNTSSVAVTEGFQGTSTLDQAALETIADKGAQGFMELYPGSEPTAFRGSMQLPQALHLEADIQLVKGFFINMEKTSRLKPAGDALLDYYLPSTFTIGPRFENEDSNIAFPVTFIEGNKKVSIGAVGHFGPIFVGFNNMGVLFKKSPQSAGMAYIGLSVWKMKRWIKQK</sequence>
<evidence type="ECO:0000259" key="1">
    <source>
        <dbReference type="Pfam" id="PF18990"/>
    </source>
</evidence>
<dbReference type="AlphaFoldDB" id="A0A316A949"/>
<name>A0A316A949_9BACT</name>
<protein>
    <recommendedName>
        <fullName evidence="1">DUF5723 domain-containing protein</fullName>
    </recommendedName>
</protein>
<organism evidence="2 3">
    <name type="scientific">Dyadobacter jejuensis</name>
    <dbReference type="NCBI Taxonomy" id="1082580"/>
    <lineage>
        <taxon>Bacteria</taxon>
        <taxon>Pseudomonadati</taxon>
        <taxon>Bacteroidota</taxon>
        <taxon>Cytophagia</taxon>
        <taxon>Cytophagales</taxon>
        <taxon>Spirosomataceae</taxon>
        <taxon>Dyadobacter</taxon>
    </lineage>
</organism>